<accession>Q1EQJ6</accession>
<dbReference type="Gene3D" id="1.10.520.40">
    <property type="entry name" value="CRISPR-associated protein Cse2"/>
    <property type="match status" value="1"/>
</dbReference>
<dbReference type="Pfam" id="PF09485">
    <property type="entry name" value="CRISPR_Cse2"/>
    <property type="match status" value="1"/>
</dbReference>
<reference evidence="3 4" key="2">
    <citation type="submission" date="2017-09" db="EMBL/GenBank/DDBJ databases">
        <authorList>
            <person name="Lee N."/>
            <person name="Cho B.-K."/>
        </authorList>
    </citation>
    <scope>NUCLEOTIDE SEQUENCE [LARGE SCALE GENOMIC DNA]</scope>
    <source>
        <strain evidence="3 4">ATCC 12853</strain>
    </source>
</reference>
<evidence type="ECO:0000313" key="3">
    <source>
        <dbReference type="EMBL" id="QEU90555.1"/>
    </source>
</evidence>
<dbReference type="CDD" id="cd09731">
    <property type="entry name" value="Cse2_I-E"/>
    <property type="match status" value="1"/>
</dbReference>
<name>Q1EQJ6_STRKN</name>
<dbReference type="EMBL" id="AB254080">
    <property type="protein sequence ID" value="BAE95524.1"/>
    <property type="molecule type" value="Genomic_DNA"/>
</dbReference>
<dbReference type="AlphaFoldDB" id="Q1EQJ6"/>
<feature type="region of interest" description="Disordered" evidence="1">
    <location>
        <begin position="194"/>
        <end position="219"/>
    </location>
</feature>
<dbReference type="EMBL" id="CP023699">
    <property type="protein sequence ID" value="QEU90555.1"/>
    <property type="molecule type" value="Genomic_DNA"/>
</dbReference>
<dbReference type="Proteomes" id="UP000325529">
    <property type="component" value="Chromosome"/>
</dbReference>
<organism evidence="2">
    <name type="scientific">Streptomyces kanamyceticus</name>
    <dbReference type="NCBI Taxonomy" id="1967"/>
    <lineage>
        <taxon>Bacteria</taxon>
        <taxon>Bacillati</taxon>
        <taxon>Actinomycetota</taxon>
        <taxon>Actinomycetes</taxon>
        <taxon>Kitasatosporales</taxon>
        <taxon>Streptomycetaceae</taxon>
        <taxon>Streptomyces</taxon>
    </lineage>
</organism>
<evidence type="ECO:0000313" key="2">
    <source>
        <dbReference type="EMBL" id="BAE95524.1"/>
    </source>
</evidence>
<dbReference type="OrthoDB" id="4808431at2"/>
<gene>
    <name evidence="3" type="primary">casB</name>
    <name evidence="3" type="ORF">CP970_06195</name>
</gene>
<sequence length="219" mass="24206">MTTQTSSRAALGSVGTLVDGQIRRLQQGHLADRSDAVATLARLRRGAGRAPMAVPDLWALIDLTELSADPQFSGEAAQTRAQNATYAALTLWALHQQSRQRPMHRRDGLGLGGAVRRLMPGNEIDDPVRKRFVRVGAAPTWDALAVRLREVVTLLRREEISLDYALLADQLHTWQYPHRRAAVRDAWGRSFHAYRPQTSTPTDGADNSAVDETDPKDTP</sequence>
<protein>
    <submittedName>
        <fullName evidence="3">Type I-E CRISPR-associated protein Cse2/CasB</fullName>
    </submittedName>
</protein>
<dbReference type="NCBIfam" id="TIGR02548">
    <property type="entry name" value="casB_cse2"/>
    <property type="match status" value="1"/>
</dbReference>
<dbReference type="InterPro" id="IPR038287">
    <property type="entry name" value="Cse2_sf"/>
</dbReference>
<dbReference type="InterPro" id="IPR013382">
    <property type="entry name" value="CRISPR-assoc_prot_Cse2"/>
</dbReference>
<dbReference type="RefSeq" id="WP_055550874.1">
    <property type="nucleotide sequence ID" value="NZ_CP023699.1"/>
</dbReference>
<dbReference type="KEGG" id="ska:CP970_06195"/>
<evidence type="ECO:0000313" key="4">
    <source>
        <dbReference type="Proteomes" id="UP000325529"/>
    </source>
</evidence>
<keyword evidence="4" id="KW-1185">Reference proteome</keyword>
<proteinExistence type="predicted"/>
<reference evidence="2" key="1">
    <citation type="journal article" date="2006" name="Proc. Natl. Acad. Sci. U.S.A.">
        <title>Amplification of the entire kanamycin biosynthetic gene cluster during empirical strain improvement of Streptomyces kanamyceticus.</title>
        <authorList>
            <person name="Yanai K."/>
            <person name="Murakami T."/>
            <person name="Bibb M."/>
        </authorList>
    </citation>
    <scope>NUCLEOTIDE SEQUENCE</scope>
    <source>
        <strain evidence="2">NBRC 13414</strain>
    </source>
</reference>
<evidence type="ECO:0000256" key="1">
    <source>
        <dbReference type="SAM" id="MobiDB-lite"/>
    </source>
</evidence>